<feature type="binding site" evidence="9">
    <location>
        <begin position="135"/>
        <end position="137"/>
    </location>
    <ligand>
        <name>2-[(2R,5Z)-2-carboxy-4-methylthiazol-5(2H)-ylidene]ethyl phosphate</name>
        <dbReference type="ChEBI" id="CHEBI:62899"/>
    </ligand>
</feature>
<evidence type="ECO:0000256" key="6">
    <source>
        <dbReference type="ARBA" id="ARBA00047334"/>
    </source>
</evidence>
<dbReference type="PANTHER" id="PTHR20857">
    <property type="entry name" value="THIAMINE-PHOSPHATE PYROPHOSPHORYLASE"/>
    <property type="match status" value="1"/>
</dbReference>
<keyword evidence="2 9" id="KW-0808">Transferase</keyword>
<evidence type="ECO:0000259" key="12">
    <source>
        <dbReference type="Pfam" id="PF02581"/>
    </source>
</evidence>
<evidence type="ECO:0000256" key="1">
    <source>
        <dbReference type="ARBA" id="ARBA00005165"/>
    </source>
</evidence>
<reference evidence="13 14" key="1">
    <citation type="submission" date="2023-07" db="EMBL/GenBank/DDBJ databases">
        <title>Paenibacillus sp. JX-17 nov. isolated from soil.</title>
        <authorList>
            <person name="Wan Y."/>
            <person name="Liu B."/>
        </authorList>
    </citation>
    <scope>NUCLEOTIDE SEQUENCE [LARGE SCALE GENOMIC DNA]</scope>
    <source>
        <strain evidence="13 14">JX-17</strain>
    </source>
</reference>
<comment type="catalytic activity">
    <reaction evidence="6 9 10">
        <text>4-methyl-5-(2-phosphooxyethyl)-thiazole + 4-amino-2-methyl-5-(diphosphooxymethyl)pyrimidine + H(+) = thiamine phosphate + diphosphate</text>
        <dbReference type="Rhea" id="RHEA:22328"/>
        <dbReference type="ChEBI" id="CHEBI:15378"/>
        <dbReference type="ChEBI" id="CHEBI:33019"/>
        <dbReference type="ChEBI" id="CHEBI:37575"/>
        <dbReference type="ChEBI" id="CHEBI:57841"/>
        <dbReference type="ChEBI" id="CHEBI:58296"/>
        <dbReference type="EC" id="2.5.1.3"/>
    </reaction>
</comment>
<evidence type="ECO:0000256" key="4">
    <source>
        <dbReference type="ARBA" id="ARBA00022842"/>
    </source>
</evidence>
<evidence type="ECO:0000313" key="13">
    <source>
        <dbReference type="EMBL" id="MDO7906467.1"/>
    </source>
</evidence>
<feature type="binding site" evidence="9">
    <location>
        <begin position="36"/>
        <end position="40"/>
    </location>
    <ligand>
        <name>4-amino-2-methyl-5-(diphosphooxymethyl)pyrimidine</name>
        <dbReference type="ChEBI" id="CHEBI:57841"/>
    </ligand>
</feature>
<comment type="caution">
    <text evidence="13">The sequence shown here is derived from an EMBL/GenBank/DDBJ whole genome shotgun (WGS) entry which is preliminary data.</text>
</comment>
<gene>
    <name evidence="9 13" type="primary">thiE</name>
    <name evidence="13" type="ORF">Q5741_08555</name>
</gene>
<comment type="cofactor">
    <cofactor evidence="9">
        <name>Mg(2+)</name>
        <dbReference type="ChEBI" id="CHEBI:18420"/>
    </cofactor>
    <text evidence="9">Binds 1 Mg(2+) ion per subunit.</text>
</comment>
<dbReference type="EC" id="2.5.1.3" evidence="9"/>
<feature type="binding site" evidence="9">
    <location>
        <position position="109"/>
    </location>
    <ligand>
        <name>4-amino-2-methyl-5-(diphosphooxymethyl)pyrimidine</name>
        <dbReference type="ChEBI" id="CHEBI:57841"/>
    </ligand>
</feature>
<evidence type="ECO:0000256" key="10">
    <source>
        <dbReference type="RuleBase" id="RU003826"/>
    </source>
</evidence>
<dbReference type="InterPro" id="IPR034291">
    <property type="entry name" value="TMP_synthase"/>
</dbReference>
<organism evidence="13 14">
    <name type="scientific">Paenibacillus lacisoli</name>
    <dbReference type="NCBI Taxonomy" id="3064525"/>
    <lineage>
        <taxon>Bacteria</taxon>
        <taxon>Bacillati</taxon>
        <taxon>Bacillota</taxon>
        <taxon>Bacilli</taxon>
        <taxon>Bacillales</taxon>
        <taxon>Paenibacillaceae</taxon>
        <taxon>Paenibacillus</taxon>
    </lineage>
</organism>
<feature type="binding site" evidence="9">
    <location>
        <position position="72"/>
    </location>
    <ligand>
        <name>Mg(2+)</name>
        <dbReference type="ChEBI" id="CHEBI:18420"/>
    </ligand>
</feature>
<dbReference type="Gene3D" id="3.20.20.70">
    <property type="entry name" value="Aldolase class I"/>
    <property type="match status" value="1"/>
</dbReference>
<dbReference type="InterPro" id="IPR022998">
    <property type="entry name" value="ThiamineP_synth_TenI"/>
</dbReference>
<dbReference type="Proteomes" id="UP001240171">
    <property type="component" value="Unassembled WGS sequence"/>
</dbReference>
<feature type="binding site" evidence="9">
    <location>
        <position position="91"/>
    </location>
    <ligand>
        <name>Mg(2+)</name>
        <dbReference type="ChEBI" id="CHEBI:18420"/>
    </ligand>
</feature>
<evidence type="ECO:0000256" key="3">
    <source>
        <dbReference type="ARBA" id="ARBA00022723"/>
    </source>
</evidence>
<sequence length="212" mass="22151">MRRYLRLYLVAGSPNCLIHPDLILQEAIRGGVTLFQFREKGPGALTGMPLIELAQRLQKVCRSQGVPFIVNDDVELALTVDADGVHVGQEDLAAHDVRTRIGSKILGVSAHSVEEARLAISDGADYLGIGPVYPTESKPDARAVQGPGLIRRLRESGIDAPLVGIGGLTAANAGTVMSAGADGIAVISAITAAASPQAASAELWKAVNRNGE</sequence>
<feature type="binding site" evidence="9">
    <location>
        <begin position="187"/>
        <end position="188"/>
    </location>
    <ligand>
        <name>2-[(2R,5Z)-2-carboxy-4-methylthiazol-5(2H)-ylidene]ethyl phosphate</name>
        <dbReference type="ChEBI" id="CHEBI:62899"/>
    </ligand>
</feature>
<keyword evidence="14" id="KW-1185">Reference proteome</keyword>
<feature type="binding site" evidence="9">
    <location>
        <position position="71"/>
    </location>
    <ligand>
        <name>4-amino-2-methyl-5-(diphosphooxymethyl)pyrimidine</name>
        <dbReference type="ChEBI" id="CHEBI:57841"/>
    </ligand>
</feature>
<dbReference type="InterPro" id="IPR036206">
    <property type="entry name" value="ThiamineP_synth_sf"/>
</dbReference>
<dbReference type="InterPro" id="IPR013785">
    <property type="entry name" value="Aldolase_TIM"/>
</dbReference>
<evidence type="ECO:0000256" key="9">
    <source>
        <dbReference type="HAMAP-Rule" id="MF_00097"/>
    </source>
</evidence>
<dbReference type="RefSeq" id="WP_305023823.1">
    <property type="nucleotide sequence ID" value="NZ_JAUQTB010000003.1"/>
</dbReference>
<dbReference type="GO" id="GO:0004789">
    <property type="term" value="F:thiamine-phosphate diphosphorylase activity"/>
    <property type="evidence" value="ECO:0007669"/>
    <property type="project" value="UniProtKB-EC"/>
</dbReference>
<dbReference type="PANTHER" id="PTHR20857:SF15">
    <property type="entry name" value="THIAMINE-PHOSPHATE SYNTHASE"/>
    <property type="match status" value="1"/>
</dbReference>
<feature type="domain" description="Thiamine phosphate synthase/TenI" evidence="12">
    <location>
        <begin position="7"/>
        <end position="190"/>
    </location>
</feature>
<proteinExistence type="inferred from homology"/>
<dbReference type="HAMAP" id="MF_00097">
    <property type="entry name" value="TMP_synthase"/>
    <property type="match status" value="1"/>
</dbReference>
<comment type="catalytic activity">
    <reaction evidence="7 9 10">
        <text>2-(2-carboxy-4-methylthiazol-5-yl)ethyl phosphate + 4-amino-2-methyl-5-(diphosphooxymethyl)pyrimidine + 2 H(+) = thiamine phosphate + CO2 + diphosphate</text>
        <dbReference type="Rhea" id="RHEA:47848"/>
        <dbReference type="ChEBI" id="CHEBI:15378"/>
        <dbReference type="ChEBI" id="CHEBI:16526"/>
        <dbReference type="ChEBI" id="CHEBI:33019"/>
        <dbReference type="ChEBI" id="CHEBI:37575"/>
        <dbReference type="ChEBI" id="CHEBI:57841"/>
        <dbReference type="ChEBI" id="CHEBI:62890"/>
        <dbReference type="EC" id="2.5.1.3"/>
    </reaction>
</comment>
<comment type="pathway">
    <text evidence="1 9 11">Cofactor biosynthesis; thiamine diphosphate biosynthesis; thiamine phosphate from 4-amino-2-methyl-5-diphosphomethylpyrimidine and 4-methyl-5-(2-phosphoethyl)-thiazole: step 1/1.</text>
</comment>
<dbReference type="Pfam" id="PF02581">
    <property type="entry name" value="TMP-TENI"/>
    <property type="match status" value="1"/>
</dbReference>
<protein>
    <recommendedName>
        <fullName evidence="9">Thiamine-phosphate synthase</fullName>
        <shortName evidence="9">TP synthase</shortName>
        <shortName evidence="9">TPS</shortName>
        <ecNumber evidence="9">2.5.1.3</ecNumber>
    </recommendedName>
    <alternativeName>
        <fullName evidence="9">Thiamine-phosphate pyrophosphorylase</fullName>
        <shortName evidence="9">TMP pyrophosphorylase</shortName>
        <shortName evidence="9">TMP-PPase</shortName>
    </alternativeName>
</protein>
<comment type="catalytic activity">
    <reaction evidence="8 9 10">
        <text>2-[(2R,5Z)-2-carboxy-4-methylthiazol-5(2H)-ylidene]ethyl phosphate + 4-amino-2-methyl-5-(diphosphooxymethyl)pyrimidine + 2 H(+) = thiamine phosphate + CO2 + diphosphate</text>
        <dbReference type="Rhea" id="RHEA:47844"/>
        <dbReference type="ChEBI" id="CHEBI:15378"/>
        <dbReference type="ChEBI" id="CHEBI:16526"/>
        <dbReference type="ChEBI" id="CHEBI:33019"/>
        <dbReference type="ChEBI" id="CHEBI:37575"/>
        <dbReference type="ChEBI" id="CHEBI:57841"/>
        <dbReference type="ChEBI" id="CHEBI:62899"/>
        <dbReference type="EC" id="2.5.1.3"/>
    </reaction>
</comment>
<keyword evidence="5 9" id="KW-0784">Thiamine biosynthesis</keyword>
<evidence type="ECO:0000256" key="2">
    <source>
        <dbReference type="ARBA" id="ARBA00022679"/>
    </source>
</evidence>
<evidence type="ECO:0000256" key="5">
    <source>
        <dbReference type="ARBA" id="ARBA00022977"/>
    </source>
</evidence>
<keyword evidence="3 9" id="KW-0479">Metal-binding</keyword>
<comment type="function">
    <text evidence="9">Condenses 4-methyl-5-(beta-hydroxyethyl)thiazole monophosphate (THZ-P) and 2-methyl-4-amino-5-hydroxymethyl pyrimidine pyrophosphate (HMP-PP) to form thiamine monophosphate (TMP).</text>
</comment>
<dbReference type="EMBL" id="JAUQTB010000003">
    <property type="protein sequence ID" value="MDO7906467.1"/>
    <property type="molecule type" value="Genomic_DNA"/>
</dbReference>
<name>A0ABT9CB31_9BACL</name>
<evidence type="ECO:0000313" key="14">
    <source>
        <dbReference type="Proteomes" id="UP001240171"/>
    </source>
</evidence>
<accession>A0ABT9CB31</accession>
<evidence type="ECO:0000256" key="8">
    <source>
        <dbReference type="ARBA" id="ARBA00047883"/>
    </source>
</evidence>
<keyword evidence="4 9" id="KW-0460">Magnesium</keyword>
<evidence type="ECO:0000256" key="11">
    <source>
        <dbReference type="RuleBase" id="RU004253"/>
    </source>
</evidence>
<evidence type="ECO:0000256" key="7">
    <source>
        <dbReference type="ARBA" id="ARBA00047851"/>
    </source>
</evidence>
<dbReference type="NCBIfam" id="TIGR00693">
    <property type="entry name" value="thiE"/>
    <property type="match status" value="1"/>
</dbReference>
<comment type="similarity">
    <text evidence="9 10">Belongs to the thiamine-phosphate synthase family.</text>
</comment>
<dbReference type="CDD" id="cd00564">
    <property type="entry name" value="TMP_TenI"/>
    <property type="match status" value="1"/>
</dbReference>
<feature type="binding site" evidence="9">
    <location>
        <position position="167"/>
    </location>
    <ligand>
        <name>2-[(2R,5Z)-2-carboxy-4-methylthiazol-5(2H)-ylidene]ethyl phosphate</name>
        <dbReference type="ChEBI" id="CHEBI:62899"/>
    </ligand>
</feature>
<dbReference type="SUPFAM" id="SSF51391">
    <property type="entry name" value="Thiamin phosphate synthase"/>
    <property type="match status" value="1"/>
</dbReference>
<feature type="binding site" evidence="9">
    <location>
        <position position="138"/>
    </location>
    <ligand>
        <name>4-amino-2-methyl-5-(diphosphooxymethyl)pyrimidine</name>
        <dbReference type="ChEBI" id="CHEBI:57841"/>
    </ligand>
</feature>